<dbReference type="GeneID" id="30153902"/>
<dbReference type="AlphaFoldDB" id="A0A1E3HVJ0"/>
<dbReference type="STRING" id="1295533.A0A1E3HVJ0"/>
<dbReference type="PANTHER" id="PTHR23153">
    <property type="entry name" value="UBX-RELATED"/>
    <property type="match status" value="1"/>
</dbReference>
<name>A0A1E3HVJ0_9TREE</name>
<proteinExistence type="predicted"/>
<dbReference type="GO" id="GO:0005737">
    <property type="term" value="C:cytoplasm"/>
    <property type="evidence" value="ECO:0007669"/>
    <property type="project" value="TreeGrafter"/>
</dbReference>
<feature type="compositionally biased region" description="Acidic residues" evidence="1">
    <location>
        <begin position="239"/>
        <end position="249"/>
    </location>
</feature>
<evidence type="ECO:0000259" key="2">
    <source>
        <dbReference type="Pfam" id="PF09409"/>
    </source>
</evidence>
<dbReference type="CDD" id="cd09212">
    <property type="entry name" value="PUB"/>
    <property type="match status" value="1"/>
</dbReference>
<feature type="compositionally biased region" description="Low complexity" evidence="1">
    <location>
        <begin position="9"/>
        <end position="42"/>
    </location>
</feature>
<gene>
    <name evidence="3" type="ORF">L202_02593</name>
</gene>
<feature type="region of interest" description="Disordered" evidence="1">
    <location>
        <begin position="215"/>
        <end position="298"/>
    </location>
</feature>
<evidence type="ECO:0000256" key="1">
    <source>
        <dbReference type="SAM" id="MobiDB-lite"/>
    </source>
</evidence>
<dbReference type="OrthoDB" id="49605at2759"/>
<feature type="compositionally biased region" description="Basic and acidic residues" evidence="1">
    <location>
        <begin position="215"/>
        <end position="238"/>
    </location>
</feature>
<comment type="caution">
    <text evidence="3">The sequence shown here is derived from an EMBL/GenBank/DDBJ whole genome shotgun (WGS) entry which is preliminary data.</text>
</comment>
<sequence>MSTPKTPREAALAAAQARLNPPPQANDAAAPAAPASASAPPSGTRPLFAPAPRHTEKEERDIILKFNRLLDRGIIRDNSYQDSAEAVETLIKISTNILNSDDPKFRQIKASNGMLQKKVLAVKGGHDYLIALGFRTQTADFTKTYIFQKSLRSVHELEVGTQILQDHLSTLQFRVSASAQSRLSHAQAEAARRAAALADIEADRDSVRLRAFREKAGREAREAREAREKEEALKKGAEEAGEGAGEGEVDAQSAARREGVVSIEHDEEEDSEEEDHVGYAGGSGVNESYWGDGRRLGD</sequence>
<feature type="region of interest" description="Disordered" evidence="1">
    <location>
        <begin position="1"/>
        <end position="56"/>
    </location>
</feature>
<dbReference type="Pfam" id="PF09409">
    <property type="entry name" value="PUB"/>
    <property type="match status" value="1"/>
</dbReference>
<keyword evidence="4" id="KW-1185">Reference proteome</keyword>
<organism evidence="3 4">
    <name type="scientific">Cryptococcus amylolentus CBS 6039</name>
    <dbReference type="NCBI Taxonomy" id="1295533"/>
    <lineage>
        <taxon>Eukaryota</taxon>
        <taxon>Fungi</taxon>
        <taxon>Dikarya</taxon>
        <taxon>Basidiomycota</taxon>
        <taxon>Agaricomycotina</taxon>
        <taxon>Tremellomycetes</taxon>
        <taxon>Tremellales</taxon>
        <taxon>Cryptococcaceae</taxon>
        <taxon>Cryptococcus</taxon>
    </lineage>
</organism>
<dbReference type="Gene3D" id="1.20.58.2190">
    <property type="match status" value="1"/>
</dbReference>
<dbReference type="InterPro" id="IPR018997">
    <property type="entry name" value="PUB_domain"/>
</dbReference>
<accession>A0A1E3HVJ0</accession>
<dbReference type="InterPro" id="IPR036339">
    <property type="entry name" value="PUB-like_dom_sf"/>
</dbReference>
<evidence type="ECO:0000313" key="3">
    <source>
        <dbReference type="EMBL" id="ODN80333.1"/>
    </source>
</evidence>
<dbReference type="PANTHER" id="PTHR23153:SF38">
    <property type="entry name" value="UBX DOMAIN-CONTAINING PROTEIN 6"/>
    <property type="match status" value="1"/>
</dbReference>
<protein>
    <recommendedName>
        <fullName evidence="2">PUB domain-containing protein</fullName>
    </recommendedName>
</protein>
<reference evidence="3 4" key="1">
    <citation type="submission" date="2016-06" db="EMBL/GenBank/DDBJ databases">
        <title>Evolution of pathogenesis and genome organization in the Tremellales.</title>
        <authorList>
            <person name="Cuomo C."/>
            <person name="Litvintseva A."/>
            <person name="Heitman J."/>
            <person name="Chen Y."/>
            <person name="Sun S."/>
            <person name="Springer D."/>
            <person name="Dromer F."/>
            <person name="Young S."/>
            <person name="Zeng Q."/>
            <person name="Chapman S."/>
            <person name="Gujja S."/>
            <person name="Saif S."/>
            <person name="Birren B."/>
        </authorList>
    </citation>
    <scope>NUCLEOTIDE SEQUENCE [LARGE SCALE GENOMIC DNA]</scope>
    <source>
        <strain evidence="3 4">CBS 6039</strain>
    </source>
</reference>
<dbReference type="Proteomes" id="UP000094065">
    <property type="component" value="Unassembled WGS sequence"/>
</dbReference>
<feature type="compositionally biased region" description="Acidic residues" evidence="1">
    <location>
        <begin position="265"/>
        <end position="275"/>
    </location>
</feature>
<dbReference type="SUPFAM" id="SSF143503">
    <property type="entry name" value="PUG domain-like"/>
    <property type="match status" value="1"/>
</dbReference>
<evidence type="ECO:0000313" key="4">
    <source>
        <dbReference type="Proteomes" id="UP000094065"/>
    </source>
</evidence>
<dbReference type="EMBL" id="AWGJ01000004">
    <property type="protein sequence ID" value="ODN80333.1"/>
    <property type="molecule type" value="Genomic_DNA"/>
</dbReference>
<feature type="domain" description="PUB" evidence="2">
    <location>
        <begin position="83"/>
        <end position="152"/>
    </location>
</feature>
<dbReference type="RefSeq" id="XP_018994899.1">
    <property type="nucleotide sequence ID" value="XM_019136230.1"/>
</dbReference>